<evidence type="ECO:0000259" key="3">
    <source>
        <dbReference type="PROSITE" id="PS50011"/>
    </source>
</evidence>
<dbReference type="AlphaFoldDB" id="A0A015IL58"/>
<comment type="caution">
    <text evidence="4">The sequence shown here is derived from an EMBL/GenBank/DDBJ whole genome shotgun (WGS) entry which is preliminary data.</text>
</comment>
<accession>A0A015IL58</accession>
<dbReference type="Gene3D" id="1.10.510.10">
    <property type="entry name" value="Transferase(Phosphotransferase) domain 1"/>
    <property type="match status" value="1"/>
</dbReference>
<dbReference type="InterPro" id="IPR011009">
    <property type="entry name" value="Kinase-like_dom_sf"/>
</dbReference>
<dbReference type="GO" id="GO:0005524">
    <property type="term" value="F:ATP binding"/>
    <property type="evidence" value="ECO:0007669"/>
    <property type="project" value="UniProtKB-KW"/>
</dbReference>
<dbReference type="GO" id="GO:0004674">
    <property type="term" value="F:protein serine/threonine kinase activity"/>
    <property type="evidence" value="ECO:0007669"/>
    <property type="project" value="TreeGrafter"/>
</dbReference>
<dbReference type="Pfam" id="PF07714">
    <property type="entry name" value="PK_Tyr_Ser-Thr"/>
    <property type="match status" value="1"/>
</dbReference>
<organism evidence="4 5">
    <name type="scientific">Rhizophagus irregularis (strain DAOM 197198w)</name>
    <name type="common">Glomus intraradices</name>
    <dbReference type="NCBI Taxonomy" id="1432141"/>
    <lineage>
        <taxon>Eukaryota</taxon>
        <taxon>Fungi</taxon>
        <taxon>Fungi incertae sedis</taxon>
        <taxon>Mucoromycota</taxon>
        <taxon>Glomeromycotina</taxon>
        <taxon>Glomeromycetes</taxon>
        <taxon>Glomerales</taxon>
        <taxon>Glomeraceae</taxon>
        <taxon>Rhizophagus</taxon>
    </lineage>
</organism>
<evidence type="ECO:0000313" key="4">
    <source>
        <dbReference type="EMBL" id="EXX57912.1"/>
    </source>
</evidence>
<gene>
    <name evidence="4" type="ORF">RirG_202720</name>
</gene>
<dbReference type="PANTHER" id="PTHR44329">
    <property type="entry name" value="SERINE/THREONINE-PROTEIN KINASE TNNI3K-RELATED"/>
    <property type="match status" value="1"/>
</dbReference>
<dbReference type="PANTHER" id="PTHR44329:SF298">
    <property type="entry name" value="MIXED LINEAGE KINASE DOMAIN-LIKE PROTEIN"/>
    <property type="match status" value="1"/>
</dbReference>
<feature type="domain" description="Protein kinase" evidence="3">
    <location>
        <begin position="135"/>
        <end position="414"/>
    </location>
</feature>
<keyword evidence="1" id="KW-0547">Nucleotide-binding</keyword>
<dbReference type="PROSITE" id="PS50011">
    <property type="entry name" value="PROTEIN_KINASE_DOM"/>
    <property type="match status" value="1"/>
</dbReference>
<evidence type="ECO:0000256" key="1">
    <source>
        <dbReference type="ARBA" id="ARBA00022741"/>
    </source>
</evidence>
<protein>
    <submittedName>
        <fullName evidence="4">Mkk1p</fullName>
    </submittedName>
</protein>
<dbReference type="HOGENOM" id="CLU_000288_7_34_1"/>
<name>A0A015IL58_RHIIW</name>
<dbReference type="InterPro" id="IPR001245">
    <property type="entry name" value="Ser-Thr/Tyr_kinase_cat_dom"/>
</dbReference>
<dbReference type="OrthoDB" id="2377113at2759"/>
<dbReference type="InterPro" id="IPR051681">
    <property type="entry name" value="Ser/Thr_Kinases-Pseudokinases"/>
</dbReference>
<sequence length="586" mass="68316">MSFIRNKLVSDAINNAYLLIDYDKNEEGQYESIKQTILSDESLSHDEKLEAINIISKNFDGFKILDNEGTKRICENCQEECLAKLYCEHCVRNYLKTNFEKWTSGNNDVDNLIQQCQMETISPDKIIEWIPYNKLENIKYLTKGGCSEIYTADWIDGRYEEWDSKEKQLKRFGAHEVVLKKLENIENTNRNWLDETRSHFAINNKYGSVVQCYGLTKDQSNQSNQSNQPNESNENYILVMNRMKMNLREYLQQNCNNLTWKRRIKIADDIIFALSNIHEEKVIHRDLHSGNILFDENSQIFYISDLGFCGPADVPLDGTYGNLPYIAPEVLSGKETTFKSDIYSIGMLMWEISSGQPPFINFDHDFDLALKIINGMRPKIVPGTPPKYKELIEQCWDADPSKRPDISHLDNKIFEINKLYHQNNNDEQLDVLNISDVNISISVNSLISSFSKIHIFGEMPEPRNFTEEEREAYYSNQQDFVIPDSRYIFGRQTENNDSTDKNVKGESKRIYSNNNLDSEKFKKIKLSEDEETQFDNKGEFNYIREHYITNTTNDDMNIDDGDDTYNNPNLHSEEQDELEIFEGKLV</sequence>
<proteinExistence type="predicted"/>
<reference evidence="4 5" key="1">
    <citation type="submission" date="2014-02" db="EMBL/GenBank/DDBJ databases">
        <title>Single nucleus genome sequencing reveals high similarity among nuclei of an endomycorrhizal fungus.</title>
        <authorList>
            <person name="Lin K."/>
            <person name="Geurts R."/>
            <person name="Zhang Z."/>
            <person name="Limpens E."/>
            <person name="Saunders D.G."/>
            <person name="Mu D."/>
            <person name="Pang E."/>
            <person name="Cao H."/>
            <person name="Cha H."/>
            <person name="Lin T."/>
            <person name="Zhou Q."/>
            <person name="Shang Y."/>
            <person name="Li Y."/>
            <person name="Ivanov S."/>
            <person name="Sharma T."/>
            <person name="Velzen R.V."/>
            <person name="Ruijter N.D."/>
            <person name="Aanen D.K."/>
            <person name="Win J."/>
            <person name="Kamoun S."/>
            <person name="Bisseling T."/>
            <person name="Huang S."/>
        </authorList>
    </citation>
    <scope>NUCLEOTIDE SEQUENCE [LARGE SCALE GENOMIC DNA]</scope>
    <source>
        <strain evidence="5">DAOM197198w</strain>
    </source>
</reference>
<dbReference type="Proteomes" id="UP000022910">
    <property type="component" value="Unassembled WGS sequence"/>
</dbReference>
<dbReference type="SUPFAM" id="SSF56112">
    <property type="entry name" value="Protein kinase-like (PK-like)"/>
    <property type="match status" value="1"/>
</dbReference>
<evidence type="ECO:0000313" key="5">
    <source>
        <dbReference type="Proteomes" id="UP000022910"/>
    </source>
</evidence>
<keyword evidence="5" id="KW-1185">Reference proteome</keyword>
<dbReference type="InterPro" id="IPR000719">
    <property type="entry name" value="Prot_kinase_dom"/>
</dbReference>
<evidence type="ECO:0000256" key="2">
    <source>
        <dbReference type="ARBA" id="ARBA00022840"/>
    </source>
</evidence>
<dbReference type="EMBL" id="JEMT01027200">
    <property type="protein sequence ID" value="EXX57912.1"/>
    <property type="molecule type" value="Genomic_DNA"/>
</dbReference>
<keyword evidence="2" id="KW-0067">ATP-binding</keyword>